<dbReference type="Gene3D" id="3.40.50.2300">
    <property type="match status" value="1"/>
</dbReference>
<dbReference type="SUPFAM" id="SSF52172">
    <property type="entry name" value="CheY-like"/>
    <property type="match status" value="1"/>
</dbReference>
<keyword evidence="2" id="KW-0597">Phosphoprotein</keyword>
<name>A0A4Z0WBQ7_9GAMM</name>
<dbReference type="Pfam" id="PF04397">
    <property type="entry name" value="LytTR"/>
    <property type="match status" value="1"/>
</dbReference>
<dbReference type="InterPro" id="IPR011006">
    <property type="entry name" value="CheY-like_superfamily"/>
</dbReference>
<dbReference type="PANTHER" id="PTHR37299:SF1">
    <property type="entry name" value="STAGE 0 SPORULATION PROTEIN A HOMOLOG"/>
    <property type="match status" value="1"/>
</dbReference>
<dbReference type="InterPro" id="IPR001789">
    <property type="entry name" value="Sig_transdc_resp-reg_receiver"/>
</dbReference>
<gene>
    <name evidence="5" type="ORF">E4656_14000</name>
</gene>
<dbReference type="EMBL" id="SRMF01000006">
    <property type="protein sequence ID" value="TGG92112.1"/>
    <property type="molecule type" value="Genomic_DNA"/>
</dbReference>
<dbReference type="AlphaFoldDB" id="A0A4Z0WBQ7"/>
<dbReference type="InterPro" id="IPR046947">
    <property type="entry name" value="LytR-like"/>
</dbReference>
<feature type="domain" description="HTH LytTR-type" evidence="4">
    <location>
        <begin position="150"/>
        <end position="252"/>
    </location>
</feature>
<dbReference type="GO" id="GO:0003677">
    <property type="term" value="F:DNA binding"/>
    <property type="evidence" value="ECO:0007669"/>
    <property type="project" value="InterPro"/>
</dbReference>
<evidence type="ECO:0000256" key="1">
    <source>
        <dbReference type="ARBA" id="ARBA00023012"/>
    </source>
</evidence>
<reference evidence="5 6" key="1">
    <citation type="submission" date="2019-04" db="EMBL/GenBank/DDBJ databases">
        <title>Natronospirillum operosus gen. nov., sp. nov., a haloalkaliphilic satellite isolated from decaying biomass of laboratory culture of cyanobacterium Geitlerinema sp. and proposal of Natronospirillaceae fam. nov. and Saccharospirillaceae fam. nov.</title>
        <authorList>
            <person name="Kevbrin V."/>
            <person name="Boltyanskaya Y."/>
            <person name="Koziaeva V."/>
            <person name="Grouzdev D.S."/>
            <person name="Park M."/>
            <person name="Cho J."/>
        </authorList>
    </citation>
    <scope>NUCLEOTIDE SEQUENCE [LARGE SCALE GENOMIC DNA]</scope>
    <source>
        <strain evidence="5 6">G-116</strain>
    </source>
</reference>
<dbReference type="SMART" id="SM00850">
    <property type="entry name" value="LytTR"/>
    <property type="match status" value="1"/>
</dbReference>
<evidence type="ECO:0000313" key="6">
    <source>
        <dbReference type="Proteomes" id="UP000297475"/>
    </source>
</evidence>
<feature type="modified residue" description="4-aspartylphosphate" evidence="2">
    <location>
        <position position="54"/>
    </location>
</feature>
<protein>
    <submittedName>
        <fullName evidence="5">Response regulator transcription factor</fullName>
    </submittedName>
</protein>
<evidence type="ECO:0000313" key="5">
    <source>
        <dbReference type="EMBL" id="TGG92112.1"/>
    </source>
</evidence>
<proteinExistence type="predicted"/>
<dbReference type="OrthoDB" id="9809318at2"/>
<dbReference type="PROSITE" id="PS50110">
    <property type="entry name" value="RESPONSE_REGULATORY"/>
    <property type="match status" value="1"/>
</dbReference>
<comment type="caution">
    <text evidence="5">The sequence shown here is derived from an EMBL/GenBank/DDBJ whole genome shotgun (WGS) entry which is preliminary data.</text>
</comment>
<dbReference type="SMART" id="SM00448">
    <property type="entry name" value="REC"/>
    <property type="match status" value="1"/>
</dbReference>
<dbReference type="PANTHER" id="PTHR37299">
    <property type="entry name" value="TRANSCRIPTIONAL REGULATOR-RELATED"/>
    <property type="match status" value="1"/>
</dbReference>
<dbReference type="GO" id="GO:0000156">
    <property type="term" value="F:phosphorelay response regulator activity"/>
    <property type="evidence" value="ECO:0007669"/>
    <property type="project" value="InterPro"/>
</dbReference>
<keyword evidence="1" id="KW-0902">Two-component regulatory system</keyword>
<organism evidence="5 6">
    <name type="scientific">Natronospirillum operosum</name>
    <dbReference type="NCBI Taxonomy" id="2759953"/>
    <lineage>
        <taxon>Bacteria</taxon>
        <taxon>Pseudomonadati</taxon>
        <taxon>Pseudomonadota</taxon>
        <taxon>Gammaproteobacteria</taxon>
        <taxon>Oceanospirillales</taxon>
        <taxon>Natronospirillaceae</taxon>
        <taxon>Natronospirillum</taxon>
    </lineage>
</organism>
<dbReference type="Gene3D" id="2.40.50.1020">
    <property type="entry name" value="LytTr DNA-binding domain"/>
    <property type="match status" value="1"/>
</dbReference>
<keyword evidence="6" id="KW-1185">Reference proteome</keyword>
<dbReference type="Pfam" id="PF00072">
    <property type="entry name" value="Response_reg"/>
    <property type="match status" value="1"/>
</dbReference>
<feature type="domain" description="Response regulatory" evidence="3">
    <location>
        <begin position="2"/>
        <end position="119"/>
    </location>
</feature>
<dbReference type="Proteomes" id="UP000297475">
    <property type="component" value="Unassembled WGS sequence"/>
</dbReference>
<sequence>MRVLIADDEPMLRFHLQQLLEDLWPEIDQVLTAANGEEALEMARSIRPQAIFLDIRMPGLTGIEVAEQLQKDGLTKASHIVFLTAYDDYAVQAFEREAVDYMLKPVDEARLHQAIDRLQNRLHRPEPVVADLGDLKRWVSRERGDWLKWINAQQGEDIHVIAVESVLVFRAEDKYTTVVTADGEYLIRKSLKQLEEELDPDAFWRVHRSAIVRVPAIERVRRDLTGGLRVHIKGLKQPQPVSRRFADRFRQM</sequence>
<dbReference type="PROSITE" id="PS50930">
    <property type="entry name" value="HTH_LYTTR"/>
    <property type="match status" value="1"/>
</dbReference>
<evidence type="ECO:0000259" key="3">
    <source>
        <dbReference type="PROSITE" id="PS50110"/>
    </source>
</evidence>
<dbReference type="InterPro" id="IPR007492">
    <property type="entry name" value="LytTR_DNA-bd_dom"/>
</dbReference>
<evidence type="ECO:0000259" key="4">
    <source>
        <dbReference type="PROSITE" id="PS50930"/>
    </source>
</evidence>
<evidence type="ECO:0000256" key="2">
    <source>
        <dbReference type="PROSITE-ProRule" id="PRU00169"/>
    </source>
</evidence>
<accession>A0A4Z0WBQ7</accession>